<dbReference type="InterPro" id="IPR000792">
    <property type="entry name" value="Tscrpt_reg_LuxR_C"/>
</dbReference>
<comment type="caution">
    <text evidence="4">The sequence shown here is derived from an EMBL/GenBank/DDBJ whole genome shotgun (WGS) entry which is preliminary data.</text>
</comment>
<feature type="domain" description="HTH luxR-type" evidence="3">
    <location>
        <begin position="872"/>
        <end position="937"/>
    </location>
</feature>
<keyword evidence="1" id="KW-0547">Nucleotide-binding</keyword>
<gene>
    <name evidence="4" type="ORF">ACFP2T_36595</name>
</gene>
<dbReference type="EMBL" id="JBHSPR010000050">
    <property type="protein sequence ID" value="MFC6021671.1"/>
    <property type="molecule type" value="Genomic_DNA"/>
</dbReference>
<evidence type="ECO:0000313" key="4">
    <source>
        <dbReference type="EMBL" id="MFC6021671.1"/>
    </source>
</evidence>
<dbReference type="GO" id="GO:0005524">
    <property type="term" value="F:ATP binding"/>
    <property type="evidence" value="ECO:0007669"/>
    <property type="project" value="UniProtKB-KW"/>
</dbReference>
<dbReference type="InterPro" id="IPR011990">
    <property type="entry name" value="TPR-like_helical_dom_sf"/>
</dbReference>
<sequence length="945" mass="101262">MAEIAVLRDAVSRLCAGAGAVVWIEGEPGIGKSSLVAAGARLGEELGCQVSRGVADQLVHPPPLGVLLDCLEIGPRSSDPRRAQIAAFLSARRPALDLADATYAAAVEMVVALVDELCTVDPMMLIVDDVQWADDASLDVCRRLASAAAHLPLLLVLSYRPGTHRTAVRRLRDVARRRDVIRIPLGPFDPEAVRSLLTELVGAPPGAGLVKLAAQAMGNPLYLRELIESLVREDLVDIGAEAEVRDPGPGMVPRSLAAALDSRLSFVPAGTVELMRAAALFGGEFAVTELATLLGRPAIDFSADLQEAVAAGILVEAGRRMRFRHPLIRQALYDGMPAALRAALHLDVARALEAASVEPQRVAQHLLASGVVGNRWARRWLTDAGPVLANRAPNLAAELLRRELDHDPSDEHERASLGMTLAQVLIATGEHEVAAVQARQALEAAIDPGDRGHLWWMLARALFSGGHNDAAVATLHRALGSSDLPDAWRARLLGSLAMFQRAGCGDVDTADATAREALRTGEAAGDAFATAYALTHLWISHSVRRQHRLALGSVDRAIEALGTVADHVDLRAFALHGRIFSLQNLSRWSDAEAALRDARDFLRTANRADDTTSGVTAAVLMFWLGRWDDAQAELNAAEQNTSASTYRGLREGGPGWLWHGVAALIATRRGERARAAAHLRAGFDRPVVTVADRESTDFLLVARSLAAEQEGDLRKALDRLGGFLERRPGEMTLTHQWLPGLVRLALAVDDRSAAEAGVRACLAEAAAEQVPARAAASADRCRGLYHADPAPLRSAVAHYRDNGVPVELAGALEDLAAVLAQRSEIAQARTALDEAIDLYSGFGATWDIRRAVARLRGYGLRRGVRGARAKRAGHGWEALTPTERKIALLVAAGRSTPDIAQNMFLTRRTAQTHISRILAKLGMRSRVEIAGAVFSSEPDSVAADR</sequence>
<dbReference type="Pfam" id="PF13191">
    <property type="entry name" value="AAA_16"/>
    <property type="match status" value="1"/>
</dbReference>
<dbReference type="SUPFAM" id="SSF46894">
    <property type="entry name" value="C-terminal effector domain of the bipartite response regulators"/>
    <property type="match status" value="1"/>
</dbReference>
<dbReference type="InterPro" id="IPR036388">
    <property type="entry name" value="WH-like_DNA-bd_sf"/>
</dbReference>
<dbReference type="InterPro" id="IPR016032">
    <property type="entry name" value="Sig_transdc_resp-reg_C-effctor"/>
</dbReference>
<keyword evidence="2 4" id="KW-0067">ATP-binding</keyword>
<dbReference type="SUPFAM" id="SSF48452">
    <property type="entry name" value="TPR-like"/>
    <property type="match status" value="1"/>
</dbReference>
<protein>
    <submittedName>
        <fullName evidence="4">ATP-binding protein</fullName>
    </submittedName>
</protein>
<dbReference type="Pfam" id="PF00196">
    <property type="entry name" value="GerE"/>
    <property type="match status" value="1"/>
</dbReference>
<dbReference type="SMART" id="SM00421">
    <property type="entry name" value="HTH_LUXR"/>
    <property type="match status" value="1"/>
</dbReference>
<accession>A0ABW1KIS6</accession>
<proteinExistence type="predicted"/>
<dbReference type="Gene3D" id="1.25.40.10">
    <property type="entry name" value="Tetratricopeptide repeat domain"/>
    <property type="match status" value="1"/>
</dbReference>
<dbReference type="SUPFAM" id="SSF52540">
    <property type="entry name" value="P-loop containing nucleoside triphosphate hydrolases"/>
    <property type="match status" value="1"/>
</dbReference>
<evidence type="ECO:0000256" key="1">
    <source>
        <dbReference type="ARBA" id="ARBA00022741"/>
    </source>
</evidence>
<evidence type="ECO:0000256" key="2">
    <source>
        <dbReference type="ARBA" id="ARBA00022840"/>
    </source>
</evidence>
<dbReference type="PANTHER" id="PTHR16305:SF35">
    <property type="entry name" value="TRANSCRIPTIONAL ACTIVATOR DOMAIN"/>
    <property type="match status" value="1"/>
</dbReference>
<dbReference type="Proteomes" id="UP001596203">
    <property type="component" value="Unassembled WGS sequence"/>
</dbReference>
<reference evidence="5" key="1">
    <citation type="journal article" date="2019" name="Int. J. Syst. Evol. Microbiol.">
        <title>The Global Catalogue of Microorganisms (GCM) 10K type strain sequencing project: providing services to taxonomists for standard genome sequencing and annotation.</title>
        <authorList>
            <consortium name="The Broad Institute Genomics Platform"/>
            <consortium name="The Broad Institute Genome Sequencing Center for Infectious Disease"/>
            <person name="Wu L."/>
            <person name="Ma J."/>
        </authorList>
    </citation>
    <scope>NUCLEOTIDE SEQUENCE [LARGE SCALE GENOMIC DNA]</scope>
    <source>
        <strain evidence="5">ZS-35-S2</strain>
    </source>
</reference>
<dbReference type="CDD" id="cd06170">
    <property type="entry name" value="LuxR_C_like"/>
    <property type="match status" value="1"/>
</dbReference>
<keyword evidence="5" id="KW-1185">Reference proteome</keyword>
<dbReference type="InterPro" id="IPR041664">
    <property type="entry name" value="AAA_16"/>
</dbReference>
<evidence type="ECO:0000259" key="3">
    <source>
        <dbReference type="PROSITE" id="PS50043"/>
    </source>
</evidence>
<dbReference type="PANTHER" id="PTHR16305">
    <property type="entry name" value="TESTICULAR SOLUBLE ADENYLYL CYCLASE"/>
    <property type="match status" value="1"/>
</dbReference>
<dbReference type="PRINTS" id="PR00038">
    <property type="entry name" value="HTHLUXR"/>
</dbReference>
<dbReference type="InterPro" id="IPR027417">
    <property type="entry name" value="P-loop_NTPase"/>
</dbReference>
<organism evidence="4 5">
    <name type="scientific">Plantactinospora solaniradicis</name>
    <dbReference type="NCBI Taxonomy" id="1723736"/>
    <lineage>
        <taxon>Bacteria</taxon>
        <taxon>Bacillati</taxon>
        <taxon>Actinomycetota</taxon>
        <taxon>Actinomycetes</taxon>
        <taxon>Micromonosporales</taxon>
        <taxon>Micromonosporaceae</taxon>
        <taxon>Plantactinospora</taxon>
    </lineage>
</organism>
<evidence type="ECO:0000313" key="5">
    <source>
        <dbReference type="Proteomes" id="UP001596203"/>
    </source>
</evidence>
<dbReference type="PROSITE" id="PS50043">
    <property type="entry name" value="HTH_LUXR_2"/>
    <property type="match status" value="1"/>
</dbReference>
<dbReference type="Gene3D" id="1.10.10.10">
    <property type="entry name" value="Winged helix-like DNA-binding domain superfamily/Winged helix DNA-binding domain"/>
    <property type="match status" value="1"/>
</dbReference>
<name>A0ABW1KIS6_9ACTN</name>
<dbReference type="RefSeq" id="WP_377430170.1">
    <property type="nucleotide sequence ID" value="NZ_JBHSPR010000050.1"/>
</dbReference>